<dbReference type="InterPro" id="IPR038158">
    <property type="entry name" value="H-NOX_domain_sf"/>
</dbReference>
<organism evidence="2 3">
    <name type="scientific">Kangsaoukella pontilimi</name>
    <dbReference type="NCBI Taxonomy" id="2691042"/>
    <lineage>
        <taxon>Bacteria</taxon>
        <taxon>Pseudomonadati</taxon>
        <taxon>Pseudomonadota</taxon>
        <taxon>Alphaproteobacteria</taxon>
        <taxon>Rhodobacterales</taxon>
        <taxon>Paracoccaceae</taxon>
        <taxon>Kangsaoukella</taxon>
    </lineage>
</organism>
<sequence>MYRLLNRAIQRFVCDVNGPEVWAEVTATAALGFDTFEPMVTYDPTVTETVITAAAFECGKPRDALLEDLGNYLVTWPDSGVFRRLLRFGGPDFHTFLLSLEDLPDRARLVLPSREFPSVEVHDFGLSNVVIYINSPLAGTAHVALGVLRGMADDYGVLATIEHRGLYRGSERLTVNIHDAGFATGRDFRLVNAGNG</sequence>
<dbReference type="Gene3D" id="3.90.1520.10">
    <property type="entry name" value="H-NOX domain"/>
    <property type="match status" value="1"/>
</dbReference>
<evidence type="ECO:0000259" key="1">
    <source>
        <dbReference type="Pfam" id="PF07700"/>
    </source>
</evidence>
<dbReference type="InterPro" id="IPR011644">
    <property type="entry name" value="Heme_NO-bd"/>
</dbReference>
<dbReference type="EMBL" id="WUPT01000001">
    <property type="protein sequence ID" value="MXQ06383.1"/>
    <property type="molecule type" value="Genomic_DNA"/>
</dbReference>
<dbReference type="Pfam" id="PF07700">
    <property type="entry name" value="HNOB"/>
    <property type="match status" value="1"/>
</dbReference>
<accession>A0A7C9INR2</accession>
<dbReference type="PANTHER" id="PTHR45655:SF13">
    <property type="entry name" value="SOLUBLE GUANYLATE CYCLASE GCY-32-RELATED"/>
    <property type="match status" value="1"/>
</dbReference>
<dbReference type="AlphaFoldDB" id="A0A7C9INR2"/>
<dbReference type="RefSeq" id="WP_160762324.1">
    <property type="nucleotide sequence ID" value="NZ_WUPT01000001.1"/>
</dbReference>
<dbReference type="Proteomes" id="UP000480350">
    <property type="component" value="Unassembled WGS sequence"/>
</dbReference>
<name>A0A7C9INR2_9RHOB</name>
<dbReference type="SUPFAM" id="SSF111126">
    <property type="entry name" value="Ligand-binding domain in the NO signalling and Golgi transport"/>
    <property type="match status" value="1"/>
</dbReference>
<comment type="caution">
    <text evidence="2">The sequence shown here is derived from an EMBL/GenBank/DDBJ whole genome shotgun (WGS) entry which is preliminary data.</text>
</comment>
<proteinExistence type="predicted"/>
<feature type="domain" description="Heme NO-binding" evidence="1">
    <location>
        <begin position="3"/>
        <end position="163"/>
    </location>
</feature>
<dbReference type="InterPro" id="IPR024096">
    <property type="entry name" value="NO_sig/Golgi_transp_ligand-bd"/>
</dbReference>
<dbReference type="GO" id="GO:0020037">
    <property type="term" value="F:heme binding"/>
    <property type="evidence" value="ECO:0007669"/>
    <property type="project" value="InterPro"/>
</dbReference>
<dbReference type="PANTHER" id="PTHR45655">
    <property type="entry name" value="GUANYLATE CYCLASE SOLUBLE SUBUNIT BETA-2"/>
    <property type="match status" value="1"/>
</dbReference>
<protein>
    <submittedName>
        <fullName evidence="2">Heme NO-binding protein</fullName>
    </submittedName>
</protein>
<evidence type="ECO:0000313" key="2">
    <source>
        <dbReference type="EMBL" id="MXQ06383.1"/>
    </source>
</evidence>
<evidence type="ECO:0000313" key="3">
    <source>
        <dbReference type="Proteomes" id="UP000480350"/>
    </source>
</evidence>
<keyword evidence="3" id="KW-1185">Reference proteome</keyword>
<reference evidence="2 3" key="1">
    <citation type="submission" date="2019-12" db="EMBL/GenBank/DDBJ databases">
        <authorList>
            <person name="Lee S.D."/>
        </authorList>
    </citation>
    <scope>NUCLEOTIDE SEQUENCE [LARGE SCALE GENOMIC DNA]</scope>
    <source>
        <strain evidence="2 3">GH1-50</strain>
    </source>
</reference>
<gene>
    <name evidence="2" type="ORF">GQ651_00845</name>
</gene>
<reference evidence="2 3" key="2">
    <citation type="submission" date="2020-03" db="EMBL/GenBank/DDBJ databases">
        <title>Kangsaoukella pontilimi gen. nov., sp. nov., a new member of the family Rhodobacteraceae isolated from a tidal mudflat.</title>
        <authorList>
            <person name="Kim I.S."/>
        </authorList>
    </citation>
    <scope>NUCLEOTIDE SEQUENCE [LARGE SCALE GENOMIC DNA]</scope>
    <source>
        <strain evidence="2 3">GH1-50</strain>
    </source>
</reference>